<reference evidence="1 2" key="1">
    <citation type="submission" date="2017-07" db="EMBL/GenBank/DDBJ databases">
        <title>Leptospira spp. isolated from tropical soils.</title>
        <authorList>
            <person name="Thibeaux R."/>
            <person name="Iraola G."/>
            <person name="Ferres I."/>
            <person name="Bierque E."/>
            <person name="Girault D."/>
            <person name="Soupe-Gilbert M.-E."/>
            <person name="Picardeau M."/>
            <person name="Goarant C."/>
        </authorList>
    </citation>
    <scope>NUCLEOTIDE SEQUENCE [LARGE SCALE GENOMIC DNA]</scope>
    <source>
        <strain evidence="1 2">FH4-C-A1</strain>
    </source>
</reference>
<evidence type="ECO:0008006" key="3">
    <source>
        <dbReference type="Google" id="ProtNLM"/>
    </source>
</evidence>
<organism evidence="1 2">
    <name type="scientific">Leptospira barantonii</name>
    <dbReference type="NCBI Taxonomy" id="2023184"/>
    <lineage>
        <taxon>Bacteria</taxon>
        <taxon>Pseudomonadati</taxon>
        <taxon>Spirochaetota</taxon>
        <taxon>Spirochaetia</taxon>
        <taxon>Leptospirales</taxon>
        <taxon>Leptospiraceae</taxon>
        <taxon>Leptospira</taxon>
    </lineage>
</organism>
<proteinExistence type="predicted"/>
<keyword evidence="2" id="KW-1185">Reference proteome</keyword>
<evidence type="ECO:0000313" key="1">
    <source>
        <dbReference type="EMBL" id="PJZ57159.1"/>
    </source>
</evidence>
<comment type="caution">
    <text evidence="1">The sequence shown here is derived from an EMBL/GenBank/DDBJ whole genome shotgun (WGS) entry which is preliminary data.</text>
</comment>
<evidence type="ECO:0000313" key="2">
    <source>
        <dbReference type="Proteomes" id="UP000231879"/>
    </source>
</evidence>
<dbReference type="RefSeq" id="WP_100762458.1">
    <property type="nucleotide sequence ID" value="NZ_NPDS01000004.1"/>
</dbReference>
<name>A0ABX4NK31_9LEPT</name>
<gene>
    <name evidence="1" type="ORF">CH367_10425</name>
</gene>
<sequence>MRLIIVVIFIGLYVRPSFGESINGNFFNNKSYILISNDSKIDLYREPNYDTKITSAKITKKIHKINRYFVPIIPNEKYTPTELCWFQILNKGTLVWIEGKHVFGSDLKLITTKEAYSLIENIWIEAGYEAPPKDEQLKIPFMKFSVTNNLIKFYNYDPDDYETFSMEDMKLECEGNVCYLGNLDADWIKGSLVIGFINPTEIVIMGTPLIKDISHETGKEVMRGVSWKGKIYYLYKP</sequence>
<accession>A0ABX4NK31</accession>
<dbReference type="Proteomes" id="UP000231879">
    <property type="component" value="Unassembled WGS sequence"/>
</dbReference>
<dbReference type="EMBL" id="NPDS01000004">
    <property type="protein sequence ID" value="PJZ57159.1"/>
    <property type="molecule type" value="Genomic_DNA"/>
</dbReference>
<protein>
    <recommendedName>
        <fullName evidence="3">SH3 domain-containing protein</fullName>
    </recommendedName>
</protein>